<dbReference type="EMBL" id="FMUB01000005">
    <property type="protein sequence ID" value="SCX20516.1"/>
    <property type="molecule type" value="Genomic_DNA"/>
</dbReference>
<feature type="domain" description="Condensation" evidence="1">
    <location>
        <begin position="72"/>
        <end position="372"/>
    </location>
</feature>
<dbReference type="KEGG" id="mflu:HZU40_18855"/>
<reference evidence="4" key="2">
    <citation type="submission" date="2016-10" db="EMBL/GenBank/DDBJ databases">
        <authorList>
            <person name="Varghese N."/>
            <person name="Submissions S."/>
        </authorList>
    </citation>
    <scope>NUCLEOTIDE SEQUENCE [LARGE SCALE GENOMIC DNA]</scope>
    <source>
        <strain evidence="4">UNC267MFSha1.1M11</strain>
    </source>
</reference>
<keyword evidence="2" id="KW-0012">Acyltransferase</keyword>
<dbReference type="RefSeq" id="WP_170847255.1">
    <property type="nucleotide sequence ID" value="NZ_CP059894.1"/>
</dbReference>
<evidence type="ECO:0000313" key="2">
    <source>
        <dbReference type="EMBL" id="QNJ90340.1"/>
    </source>
</evidence>
<dbReference type="Proteomes" id="UP000515498">
    <property type="component" value="Chromosome"/>
</dbReference>
<organism evidence="3 4">
    <name type="scientific">Mycolicibacterium fluoranthenivorans</name>
    <dbReference type="NCBI Taxonomy" id="258505"/>
    <lineage>
        <taxon>Bacteria</taxon>
        <taxon>Bacillati</taxon>
        <taxon>Actinomycetota</taxon>
        <taxon>Actinomycetes</taxon>
        <taxon>Mycobacteriales</taxon>
        <taxon>Mycobacteriaceae</taxon>
        <taxon>Mycolicibacterium</taxon>
    </lineage>
</organism>
<evidence type="ECO:0000313" key="4">
    <source>
        <dbReference type="Proteomes" id="UP000199707"/>
    </source>
</evidence>
<keyword evidence="2" id="KW-0808">Transferase</keyword>
<dbReference type="EMBL" id="CP059894">
    <property type="protein sequence ID" value="QNJ90340.1"/>
    <property type="molecule type" value="Genomic_DNA"/>
</dbReference>
<dbReference type="GO" id="GO:0008610">
    <property type="term" value="P:lipid biosynthetic process"/>
    <property type="evidence" value="ECO:0007669"/>
    <property type="project" value="UniProtKB-ARBA"/>
</dbReference>
<dbReference type="SUPFAM" id="SSF52777">
    <property type="entry name" value="CoA-dependent acyltransferases"/>
    <property type="match status" value="2"/>
</dbReference>
<proteinExistence type="predicted"/>
<dbReference type="InterPro" id="IPR001242">
    <property type="entry name" value="Condensation_dom"/>
</dbReference>
<evidence type="ECO:0000313" key="3">
    <source>
        <dbReference type="EMBL" id="SCX20516.1"/>
    </source>
</evidence>
<reference evidence="2 5" key="3">
    <citation type="submission" date="2020-07" db="EMBL/GenBank/DDBJ databases">
        <title>Draft genome sequence of four isobutane-metabolizing strains capable of cometabolically degrading diverse ether contaminants.</title>
        <authorList>
            <person name="Chen W."/>
            <person name="Faulkner N."/>
            <person name="Smith C."/>
            <person name="Hyman M."/>
        </authorList>
    </citation>
    <scope>NUCLEOTIDE SEQUENCE [LARGE SCALE GENOMIC DNA]</scope>
    <source>
        <strain evidence="2 5">2A</strain>
    </source>
</reference>
<evidence type="ECO:0000259" key="1">
    <source>
        <dbReference type="Pfam" id="PF00668"/>
    </source>
</evidence>
<dbReference type="GO" id="GO:0016746">
    <property type="term" value="F:acyltransferase activity"/>
    <property type="evidence" value="ECO:0007669"/>
    <property type="project" value="UniProtKB-KW"/>
</dbReference>
<dbReference type="Gene3D" id="3.30.559.30">
    <property type="entry name" value="Nonribosomal peptide synthetase, condensation domain"/>
    <property type="match status" value="1"/>
</dbReference>
<dbReference type="Gene3D" id="3.30.559.10">
    <property type="entry name" value="Chloramphenicol acetyltransferase-like domain"/>
    <property type="match status" value="1"/>
</dbReference>
<evidence type="ECO:0000313" key="5">
    <source>
        <dbReference type="Proteomes" id="UP000515498"/>
    </source>
</evidence>
<dbReference type="Pfam" id="PF00668">
    <property type="entry name" value="Condensation"/>
    <property type="match status" value="1"/>
</dbReference>
<name>A0A1G4WCW7_9MYCO</name>
<gene>
    <name evidence="2" type="ORF">HZU40_18855</name>
    <name evidence="3" type="ORF">SAMN02799620_02920</name>
</gene>
<sequence>MVAMKPIQEWIGEPGVVISWHPSRASLAKVREAPVSDVPTSYQQEQHLLAYRKHLAEGTDMARLIIPGWDVPGQCDVRAMTHVINAYLRRHDTFHSWFEFAGSAGDPETGEIIRHTVTNPRDIKFVATEHGEMAAAEWRDHVMSTPDPWQWDCFHFGVIQRADHFTIYISVDHVHTDAMFIGLAFVEIHMMYDALVRGEAPLQLPEAGSYAEYCIAQRQYTADLTTDSDEVRGWIDFLELNGGTLPGFSLPLGDASVTHSGDVITLQLLDQDQTDKFEKACTAAGARFSGGVFACGALAHAALTGEDTYSVITPTTTRRTQLDFMTTGWFTGLVPIAVPVDITSFADTALAAQASFDGGMDLAHVPFERVLELAADEGVRPPDPGTPMLSFIDVGMLLPGVIEHFQSLGGRIYSDPRSAYQVGMWVNRGEKETTVTVAFPNNSIARESVLRYVESMREVYLRVIDGLVPVESFTDTDAADLDLKTA</sequence>
<accession>A0A1G4WCW7</accession>
<dbReference type="STRING" id="1502745.SAMN02799620_02920"/>
<dbReference type="Proteomes" id="UP000199707">
    <property type="component" value="Unassembled WGS sequence"/>
</dbReference>
<dbReference type="AlphaFoldDB" id="A0A1G4WCW7"/>
<reference evidence="3" key="1">
    <citation type="submission" date="2016-10" db="EMBL/GenBank/DDBJ databases">
        <authorList>
            <person name="de Groot N.N."/>
        </authorList>
    </citation>
    <scope>NUCLEOTIDE SEQUENCE [LARGE SCALE GENOMIC DNA]</scope>
    <source>
        <strain evidence="3">UNC267MFSha1.1M11</strain>
    </source>
</reference>
<protein>
    <submittedName>
        <fullName evidence="2">Acyltransferase</fullName>
    </submittedName>
    <submittedName>
        <fullName evidence="3">Condensation domain-containing protein</fullName>
    </submittedName>
</protein>
<dbReference type="InterPro" id="IPR023213">
    <property type="entry name" value="CAT-like_dom_sf"/>
</dbReference>